<organism evidence="1">
    <name type="scientific">Arundo donax</name>
    <name type="common">Giant reed</name>
    <name type="synonym">Donax arundinaceus</name>
    <dbReference type="NCBI Taxonomy" id="35708"/>
    <lineage>
        <taxon>Eukaryota</taxon>
        <taxon>Viridiplantae</taxon>
        <taxon>Streptophyta</taxon>
        <taxon>Embryophyta</taxon>
        <taxon>Tracheophyta</taxon>
        <taxon>Spermatophyta</taxon>
        <taxon>Magnoliopsida</taxon>
        <taxon>Liliopsida</taxon>
        <taxon>Poales</taxon>
        <taxon>Poaceae</taxon>
        <taxon>PACMAD clade</taxon>
        <taxon>Arundinoideae</taxon>
        <taxon>Arundineae</taxon>
        <taxon>Arundo</taxon>
    </lineage>
</organism>
<accession>A0A0A9EX41</accession>
<dbReference type="EMBL" id="GBRH01192546">
    <property type="protein sequence ID" value="JAE05350.1"/>
    <property type="molecule type" value="Transcribed_RNA"/>
</dbReference>
<evidence type="ECO:0000313" key="1">
    <source>
        <dbReference type="EMBL" id="JAE05350.1"/>
    </source>
</evidence>
<reference evidence="1" key="1">
    <citation type="submission" date="2014-09" db="EMBL/GenBank/DDBJ databases">
        <authorList>
            <person name="Magalhaes I.L.F."/>
            <person name="Oliveira U."/>
            <person name="Santos F.R."/>
            <person name="Vidigal T.H.D.A."/>
            <person name="Brescovit A.D."/>
            <person name="Santos A.J."/>
        </authorList>
    </citation>
    <scope>NUCLEOTIDE SEQUENCE</scope>
    <source>
        <tissue evidence="1">Shoot tissue taken approximately 20 cm above the soil surface</tissue>
    </source>
</reference>
<sequence length="102" mass="12029">MTVYEKVLVLVLERQNVVAIKQVLRKRMTFLAMTMNFLIGQRRNHLVRNPMSNNQLTLLIVFLRKRIPSQMTLKVKRNCSKKRSIICLRVMLQILGMTLMLT</sequence>
<protein>
    <submittedName>
        <fullName evidence="1">Uncharacterized protein</fullName>
    </submittedName>
</protein>
<proteinExistence type="predicted"/>
<name>A0A0A9EX41_ARUDO</name>
<reference evidence="1" key="2">
    <citation type="journal article" date="2015" name="Data Brief">
        <title>Shoot transcriptome of the giant reed, Arundo donax.</title>
        <authorList>
            <person name="Barrero R.A."/>
            <person name="Guerrero F.D."/>
            <person name="Moolhuijzen P."/>
            <person name="Goolsby J.A."/>
            <person name="Tidwell J."/>
            <person name="Bellgard S.E."/>
            <person name="Bellgard M.I."/>
        </authorList>
    </citation>
    <scope>NUCLEOTIDE SEQUENCE</scope>
    <source>
        <tissue evidence="1">Shoot tissue taken approximately 20 cm above the soil surface</tissue>
    </source>
</reference>
<dbReference type="AlphaFoldDB" id="A0A0A9EX41"/>